<sequence>MRNLVTGFGGEKRNNYLIKIEIIINEISAFGTAEVYTELSRSTKAYTKRIPAMKKIGFLLFTLYLTQLYAQTTLQPDAVFDGETLHKDWVVVVTDSIITYTGVSTPETDRYFRIPLEGMTLMPGLIEGHSHLLLHPYNETNWNDQVLKESHTERAIRATVHAENSLLAGVTTMRDLGSEGAGYSDVYLKKMIDEGVIPGPRLLVAGPAIVATGAYGPKGFHEGVTVPLGAESASGTTEVIKAVRRQIGNGADFIKIYADYRWRSGEPSQATFLQEELDAMIAATESAGRYAVAHAGTPEGMKRAILAGVETIEHGDGGTLETFKLMKEKGVAFYPTLAAGDAISRYKGWRKGIDPDPDRIRTKKKTFALALQSGVIIGFGGDVGVYTHGENYRELELMVEYGMTPLQTLKAATSINANVFHLDKLGTIKEGFWADLIAVTGDPTKDITVMRNVTFVMKNGKVYKQSTP</sequence>
<dbReference type="SUPFAM" id="SSF51556">
    <property type="entry name" value="Metallo-dependent hydrolases"/>
    <property type="match status" value="1"/>
</dbReference>
<evidence type="ECO:0000313" key="2">
    <source>
        <dbReference type="EMBL" id="SNR98542.1"/>
    </source>
</evidence>
<evidence type="ECO:0000259" key="1">
    <source>
        <dbReference type="Pfam" id="PF01979"/>
    </source>
</evidence>
<dbReference type="PANTHER" id="PTHR43135:SF3">
    <property type="entry name" value="ALPHA-D-RIBOSE 1-METHYLPHOSPHONATE 5-TRIPHOSPHATE DIPHOSPHATASE"/>
    <property type="match status" value="1"/>
</dbReference>
<dbReference type="GO" id="GO:0016810">
    <property type="term" value="F:hydrolase activity, acting on carbon-nitrogen (but not peptide) bonds"/>
    <property type="evidence" value="ECO:0007669"/>
    <property type="project" value="InterPro"/>
</dbReference>
<dbReference type="InterPro" id="IPR032466">
    <property type="entry name" value="Metal_Hydrolase"/>
</dbReference>
<dbReference type="Proteomes" id="UP000198379">
    <property type="component" value="Unassembled WGS sequence"/>
</dbReference>
<dbReference type="PANTHER" id="PTHR43135">
    <property type="entry name" value="ALPHA-D-RIBOSE 1-METHYLPHOSPHONATE 5-TRIPHOSPHATE DIPHOSPHATASE"/>
    <property type="match status" value="1"/>
</dbReference>
<evidence type="ECO:0000313" key="3">
    <source>
        <dbReference type="Proteomes" id="UP000198379"/>
    </source>
</evidence>
<keyword evidence="3" id="KW-1185">Reference proteome</keyword>
<organism evidence="2 3">
    <name type="scientific">Dokdonia pacifica</name>
    <dbReference type="NCBI Taxonomy" id="1627892"/>
    <lineage>
        <taxon>Bacteria</taxon>
        <taxon>Pseudomonadati</taxon>
        <taxon>Bacteroidota</taxon>
        <taxon>Flavobacteriia</taxon>
        <taxon>Flavobacteriales</taxon>
        <taxon>Flavobacteriaceae</taxon>
        <taxon>Dokdonia</taxon>
    </lineage>
</organism>
<dbReference type="InterPro" id="IPR051781">
    <property type="entry name" value="Metallo-dep_Hydrolase"/>
</dbReference>
<name>A0A239AT90_9FLAO</name>
<dbReference type="InterPro" id="IPR011059">
    <property type="entry name" value="Metal-dep_hydrolase_composite"/>
</dbReference>
<feature type="domain" description="Amidohydrolase-related" evidence="1">
    <location>
        <begin position="120"/>
        <end position="462"/>
    </location>
</feature>
<protein>
    <submittedName>
        <fullName evidence="2">Imidazolonepropionase</fullName>
    </submittedName>
</protein>
<proteinExistence type="predicted"/>
<accession>A0A239AT90</accession>
<gene>
    <name evidence="2" type="ORF">SAMN06265376_105106</name>
</gene>
<dbReference type="Gene3D" id="3.20.20.140">
    <property type="entry name" value="Metal-dependent hydrolases"/>
    <property type="match status" value="1"/>
</dbReference>
<dbReference type="Gene3D" id="2.30.40.10">
    <property type="entry name" value="Urease, subunit C, domain 1"/>
    <property type="match status" value="1"/>
</dbReference>
<dbReference type="AlphaFoldDB" id="A0A239AT90"/>
<reference evidence="2 3" key="1">
    <citation type="submission" date="2017-06" db="EMBL/GenBank/DDBJ databases">
        <authorList>
            <person name="Kim H.J."/>
            <person name="Triplett B.A."/>
        </authorList>
    </citation>
    <scope>NUCLEOTIDE SEQUENCE [LARGE SCALE GENOMIC DNA]</scope>
    <source>
        <strain evidence="2 3">DSM 25597</strain>
    </source>
</reference>
<dbReference type="Pfam" id="PF01979">
    <property type="entry name" value="Amidohydro_1"/>
    <property type="match status" value="1"/>
</dbReference>
<dbReference type="SUPFAM" id="SSF51338">
    <property type="entry name" value="Composite domain of metallo-dependent hydrolases"/>
    <property type="match status" value="1"/>
</dbReference>
<dbReference type="EMBL" id="FZNY01000005">
    <property type="protein sequence ID" value="SNR98542.1"/>
    <property type="molecule type" value="Genomic_DNA"/>
</dbReference>
<dbReference type="InterPro" id="IPR006680">
    <property type="entry name" value="Amidohydro-rel"/>
</dbReference>
<dbReference type="CDD" id="cd01299">
    <property type="entry name" value="Met_dep_hydrolase_A"/>
    <property type="match status" value="1"/>
</dbReference>
<dbReference type="InterPro" id="IPR057744">
    <property type="entry name" value="OTAase-like"/>
</dbReference>